<comment type="caution">
    <text evidence="1">The sequence shown here is derived from an EMBL/GenBank/DDBJ whole genome shotgun (WGS) entry which is preliminary data.</text>
</comment>
<dbReference type="EMBL" id="JABFTP020000021">
    <property type="protein sequence ID" value="KAL3268696.1"/>
    <property type="molecule type" value="Genomic_DNA"/>
</dbReference>
<organism evidence="1 2">
    <name type="scientific">Cryptolaemus montrouzieri</name>
    <dbReference type="NCBI Taxonomy" id="559131"/>
    <lineage>
        <taxon>Eukaryota</taxon>
        <taxon>Metazoa</taxon>
        <taxon>Ecdysozoa</taxon>
        <taxon>Arthropoda</taxon>
        <taxon>Hexapoda</taxon>
        <taxon>Insecta</taxon>
        <taxon>Pterygota</taxon>
        <taxon>Neoptera</taxon>
        <taxon>Endopterygota</taxon>
        <taxon>Coleoptera</taxon>
        <taxon>Polyphaga</taxon>
        <taxon>Cucujiformia</taxon>
        <taxon>Coccinelloidea</taxon>
        <taxon>Coccinellidae</taxon>
        <taxon>Scymninae</taxon>
        <taxon>Scymnini</taxon>
        <taxon>Cryptolaemus</taxon>
    </lineage>
</organism>
<sequence length="124" mass="14075">MDSEDGWEGECLQGRDLCSGEVHRKSSFTCTMDYYISDDEDVNDLCKLLGIKIPPNKKNEKVTNKEKFDINYLPVVIVPDNANVSGEVSGHDLSESHMIMVEATVRLCYKQMSNQLIFIINKQL</sequence>
<gene>
    <name evidence="1" type="ORF">HHI36_007799</name>
</gene>
<dbReference type="AlphaFoldDB" id="A0ABD2MQI4"/>
<protein>
    <submittedName>
        <fullName evidence="1">Uncharacterized protein</fullName>
    </submittedName>
</protein>
<accession>A0ABD2MQI4</accession>
<reference evidence="1 2" key="1">
    <citation type="journal article" date="2021" name="BMC Biol.">
        <title>Horizontally acquired antibacterial genes associated with adaptive radiation of ladybird beetles.</title>
        <authorList>
            <person name="Li H.S."/>
            <person name="Tang X.F."/>
            <person name="Huang Y.H."/>
            <person name="Xu Z.Y."/>
            <person name="Chen M.L."/>
            <person name="Du X.Y."/>
            <person name="Qiu B.Y."/>
            <person name="Chen P.T."/>
            <person name="Zhang W."/>
            <person name="Slipinski A."/>
            <person name="Escalona H.E."/>
            <person name="Waterhouse R.M."/>
            <person name="Zwick A."/>
            <person name="Pang H."/>
        </authorList>
    </citation>
    <scope>NUCLEOTIDE SEQUENCE [LARGE SCALE GENOMIC DNA]</scope>
    <source>
        <strain evidence="1">SYSU2018</strain>
    </source>
</reference>
<dbReference type="Proteomes" id="UP001516400">
    <property type="component" value="Unassembled WGS sequence"/>
</dbReference>
<evidence type="ECO:0000313" key="1">
    <source>
        <dbReference type="EMBL" id="KAL3268696.1"/>
    </source>
</evidence>
<name>A0ABD2MQI4_9CUCU</name>
<proteinExistence type="predicted"/>
<evidence type="ECO:0000313" key="2">
    <source>
        <dbReference type="Proteomes" id="UP001516400"/>
    </source>
</evidence>
<keyword evidence="2" id="KW-1185">Reference proteome</keyword>